<reference evidence="7 8" key="1">
    <citation type="journal article" date="2019" name="Int. J. Syst. Evol. Microbiol.">
        <title>The Global Catalogue of Microorganisms (GCM) 10K type strain sequencing project: providing services to taxonomists for standard genome sequencing and annotation.</title>
        <authorList>
            <consortium name="The Broad Institute Genomics Platform"/>
            <consortium name="The Broad Institute Genome Sequencing Center for Infectious Disease"/>
            <person name="Wu L."/>
            <person name="Ma J."/>
        </authorList>
    </citation>
    <scope>NUCLEOTIDE SEQUENCE [LARGE SCALE GENOMIC DNA]</scope>
    <source>
        <strain evidence="7 8">JCM 14306</strain>
    </source>
</reference>
<dbReference type="InterPro" id="IPR009057">
    <property type="entry name" value="Homeodomain-like_sf"/>
</dbReference>
<dbReference type="Gene3D" id="1.10.357.10">
    <property type="entry name" value="Tetracycline Repressor, domain 2"/>
    <property type="match status" value="1"/>
</dbReference>
<dbReference type="InterPro" id="IPR050109">
    <property type="entry name" value="HTH-type_TetR-like_transc_reg"/>
</dbReference>
<feature type="domain" description="HTH tetR-type" evidence="6">
    <location>
        <begin position="15"/>
        <end position="73"/>
    </location>
</feature>
<name>A0ABN2FC28_9ACTN</name>
<proteinExistence type="predicted"/>
<protein>
    <submittedName>
        <fullName evidence="7">TetR/AcrR family transcriptional regulator</fullName>
    </submittedName>
</protein>
<evidence type="ECO:0000313" key="7">
    <source>
        <dbReference type="EMBL" id="GAA1639787.1"/>
    </source>
</evidence>
<dbReference type="Pfam" id="PF00440">
    <property type="entry name" value="TetR_N"/>
    <property type="match status" value="1"/>
</dbReference>
<keyword evidence="3" id="KW-0804">Transcription</keyword>
<evidence type="ECO:0000256" key="5">
    <source>
        <dbReference type="SAM" id="MobiDB-lite"/>
    </source>
</evidence>
<keyword evidence="8" id="KW-1185">Reference proteome</keyword>
<keyword evidence="2 4" id="KW-0238">DNA-binding</keyword>
<accession>A0ABN2FC28</accession>
<evidence type="ECO:0000259" key="6">
    <source>
        <dbReference type="PROSITE" id="PS50977"/>
    </source>
</evidence>
<dbReference type="PANTHER" id="PTHR30055:SF234">
    <property type="entry name" value="HTH-TYPE TRANSCRIPTIONAL REGULATOR BETI"/>
    <property type="match status" value="1"/>
</dbReference>
<gene>
    <name evidence="7" type="ORF">GCM10009744_31700</name>
</gene>
<evidence type="ECO:0000256" key="2">
    <source>
        <dbReference type="ARBA" id="ARBA00023125"/>
    </source>
</evidence>
<sequence length="217" mass="23241">MSIPYEAGGRTRQKQRTRDTLVAAARELVAAGVTPTVEQAAAAAEVSRPTAYRYFPNQRALLAAAHPETAASSLLPADPPADAADRLAAVLDAFTALIIETEDQQRTMLRLSLEAAPAERAALPLRQGRAIAWIEEALEPLRDQLPERSVHQLAIAIRSAVGIEALTWLTDVAKLPQPEAVRLMKWSAQSLLHAALVGSPPPVGDDQSGGGRRPRSD</sequence>
<comment type="caution">
    <text evidence="7">The sequence shown here is derived from an EMBL/GenBank/DDBJ whole genome shotgun (WGS) entry which is preliminary data.</text>
</comment>
<organism evidence="7 8">
    <name type="scientific">Kribbella alba</name>
    <dbReference type="NCBI Taxonomy" id="190197"/>
    <lineage>
        <taxon>Bacteria</taxon>
        <taxon>Bacillati</taxon>
        <taxon>Actinomycetota</taxon>
        <taxon>Actinomycetes</taxon>
        <taxon>Propionibacteriales</taxon>
        <taxon>Kribbellaceae</taxon>
        <taxon>Kribbella</taxon>
    </lineage>
</organism>
<dbReference type="InterPro" id="IPR001647">
    <property type="entry name" value="HTH_TetR"/>
</dbReference>
<evidence type="ECO:0000256" key="3">
    <source>
        <dbReference type="ARBA" id="ARBA00023163"/>
    </source>
</evidence>
<evidence type="ECO:0000313" key="8">
    <source>
        <dbReference type="Proteomes" id="UP001501319"/>
    </source>
</evidence>
<dbReference type="RefSeq" id="WP_344112203.1">
    <property type="nucleotide sequence ID" value="NZ_BAAANE010000005.1"/>
</dbReference>
<dbReference type="EMBL" id="BAAANE010000005">
    <property type="protein sequence ID" value="GAA1639787.1"/>
    <property type="molecule type" value="Genomic_DNA"/>
</dbReference>
<dbReference type="PROSITE" id="PS50977">
    <property type="entry name" value="HTH_TETR_2"/>
    <property type="match status" value="1"/>
</dbReference>
<feature type="DNA-binding region" description="H-T-H motif" evidence="4">
    <location>
        <begin position="36"/>
        <end position="55"/>
    </location>
</feature>
<evidence type="ECO:0000256" key="1">
    <source>
        <dbReference type="ARBA" id="ARBA00023015"/>
    </source>
</evidence>
<evidence type="ECO:0000256" key="4">
    <source>
        <dbReference type="PROSITE-ProRule" id="PRU00335"/>
    </source>
</evidence>
<dbReference type="Proteomes" id="UP001501319">
    <property type="component" value="Unassembled WGS sequence"/>
</dbReference>
<dbReference type="SUPFAM" id="SSF46689">
    <property type="entry name" value="Homeodomain-like"/>
    <property type="match status" value="1"/>
</dbReference>
<keyword evidence="1" id="KW-0805">Transcription regulation</keyword>
<feature type="region of interest" description="Disordered" evidence="5">
    <location>
        <begin position="197"/>
        <end position="217"/>
    </location>
</feature>
<dbReference type="PANTHER" id="PTHR30055">
    <property type="entry name" value="HTH-TYPE TRANSCRIPTIONAL REGULATOR RUTR"/>
    <property type="match status" value="1"/>
</dbReference>